<keyword evidence="1" id="KW-1133">Transmembrane helix</keyword>
<organism evidence="2 3">
    <name type="scientific">Klebsormidium nitens</name>
    <name type="common">Green alga</name>
    <name type="synonym">Ulothrix nitens</name>
    <dbReference type="NCBI Taxonomy" id="105231"/>
    <lineage>
        <taxon>Eukaryota</taxon>
        <taxon>Viridiplantae</taxon>
        <taxon>Streptophyta</taxon>
        <taxon>Klebsormidiophyceae</taxon>
        <taxon>Klebsormidiales</taxon>
        <taxon>Klebsormidiaceae</taxon>
        <taxon>Klebsormidium</taxon>
    </lineage>
</organism>
<dbReference type="AlphaFoldDB" id="A0A1Y1HPZ5"/>
<feature type="transmembrane region" description="Helical" evidence="1">
    <location>
        <begin position="104"/>
        <end position="127"/>
    </location>
</feature>
<keyword evidence="1" id="KW-0812">Transmembrane</keyword>
<protein>
    <submittedName>
        <fullName evidence="2">Uncharacterized protein</fullName>
    </submittedName>
</protein>
<proteinExistence type="predicted"/>
<feature type="transmembrane region" description="Helical" evidence="1">
    <location>
        <begin position="221"/>
        <end position="245"/>
    </location>
</feature>
<evidence type="ECO:0000256" key="1">
    <source>
        <dbReference type="SAM" id="Phobius"/>
    </source>
</evidence>
<reference evidence="2 3" key="1">
    <citation type="journal article" date="2014" name="Nat. Commun.">
        <title>Klebsormidium flaccidum genome reveals primary factors for plant terrestrial adaptation.</title>
        <authorList>
            <person name="Hori K."/>
            <person name="Maruyama F."/>
            <person name="Fujisawa T."/>
            <person name="Togashi T."/>
            <person name="Yamamoto N."/>
            <person name="Seo M."/>
            <person name="Sato S."/>
            <person name="Yamada T."/>
            <person name="Mori H."/>
            <person name="Tajima N."/>
            <person name="Moriyama T."/>
            <person name="Ikeuchi M."/>
            <person name="Watanabe M."/>
            <person name="Wada H."/>
            <person name="Kobayashi K."/>
            <person name="Saito M."/>
            <person name="Masuda T."/>
            <person name="Sasaki-Sekimoto Y."/>
            <person name="Mashiguchi K."/>
            <person name="Awai K."/>
            <person name="Shimojima M."/>
            <person name="Masuda S."/>
            <person name="Iwai M."/>
            <person name="Nobusawa T."/>
            <person name="Narise T."/>
            <person name="Kondo S."/>
            <person name="Saito H."/>
            <person name="Sato R."/>
            <person name="Murakawa M."/>
            <person name="Ihara Y."/>
            <person name="Oshima-Yamada Y."/>
            <person name="Ohtaka K."/>
            <person name="Satoh M."/>
            <person name="Sonobe K."/>
            <person name="Ishii M."/>
            <person name="Ohtani R."/>
            <person name="Kanamori-Sato M."/>
            <person name="Honoki R."/>
            <person name="Miyazaki D."/>
            <person name="Mochizuki H."/>
            <person name="Umetsu J."/>
            <person name="Higashi K."/>
            <person name="Shibata D."/>
            <person name="Kamiya Y."/>
            <person name="Sato N."/>
            <person name="Nakamura Y."/>
            <person name="Tabata S."/>
            <person name="Ida S."/>
            <person name="Kurokawa K."/>
            <person name="Ohta H."/>
        </authorList>
    </citation>
    <scope>NUCLEOTIDE SEQUENCE [LARGE SCALE GENOMIC DNA]</scope>
    <source>
        <strain evidence="2 3">NIES-2285</strain>
    </source>
</reference>
<evidence type="ECO:0000313" key="3">
    <source>
        <dbReference type="Proteomes" id="UP000054558"/>
    </source>
</evidence>
<evidence type="ECO:0000313" key="2">
    <source>
        <dbReference type="EMBL" id="GAQ78647.1"/>
    </source>
</evidence>
<gene>
    <name evidence="2" type="ORF">KFL_000160500</name>
</gene>
<name>A0A1Y1HPZ5_KLENI</name>
<accession>A0A1Y1HPZ5</accession>
<feature type="transmembrane region" description="Helical" evidence="1">
    <location>
        <begin position="17"/>
        <end position="36"/>
    </location>
</feature>
<dbReference type="EMBL" id="DF236965">
    <property type="protein sequence ID" value="GAQ78647.1"/>
    <property type="molecule type" value="Genomic_DNA"/>
</dbReference>
<keyword evidence="1" id="KW-0472">Membrane</keyword>
<sequence length="246" mass="27327">MEATGKTTLRPWMLETSWLAVILFCLFLAGVQVGAVQHDTRVKTLVETSYVLGALPPAYGNLTLPEPTPINEYLRTNTTLKNYLLPSDPPLQLIKAQYIDIGEMLVSVFIISIFVGLIVSLVLTGNWSENVDELRSFNLPDPDTKINPLLQANNISLSLHRCKATRRRDGGSERPLFQFYIGMPKGMCAQILAAGSPYGEYLSADPQTWNDDKGEIPFKTFVSAFATLSFTPILLFEVIYLACFVS</sequence>
<dbReference type="Proteomes" id="UP000054558">
    <property type="component" value="Unassembled WGS sequence"/>
</dbReference>
<keyword evidence="3" id="KW-1185">Reference proteome</keyword>